<feature type="region of interest" description="Disordered" evidence="1">
    <location>
        <begin position="57"/>
        <end position="81"/>
    </location>
</feature>
<dbReference type="InterPro" id="IPR021109">
    <property type="entry name" value="Peptidase_aspartic_dom_sf"/>
</dbReference>
<dbReference type="OrthoDB" id="447543at2759"/>
<evidence type="ECO:0008006" key="4">
    <source>
        <dbReference type="Google" id="ProtNLM"/>
    </source>
</evidence>
<reference evidence="2" key="1">
    <citation type="submission" date="2021-02" db="EMBL/GenBank/DDBJ databases">
        <authorList>
            <person name="Dougan E. K."/>
            <person name="Rhodes N."/>
            <person name="Thang M."/>
            <person name="Chan C."/>
        </authorList>
    </citation>
    <scope>NUCLEOTIDE SEQUENCE</scope>
</reference>
<comment type="caution">
    <text evidence="2">The sequence shown here is derived from an EMBL/GenBank/DDBJ whole genome shotgun (WGS) entry which is preliminary data.</text>
</comment>
<feature type="compositionally biased region" description="Low complexity" evidence="1">
    <location>
        <begin position="63"/>
        <end position="79"/>
    </location>
</feature>
<dbReference type="EMBL" id="CAJNIZ010023372">
    <property type="protein sequence ID" value="CAE7468581.1"/>
    <property type="molecule type" value="Genomic_DNA"/>
</dbReference>
<accession>A0A812S6L0</accession>
<evidence type="ECO:0000313" key="3">
    <source>
        <dbReference type="Proteomes" id="UP000649617"/>
    </source>
</evidence>
<gene>
    <name evidence="2" type="ORF">SPIL2461_LOCUS11822</name>
</gene>
<evidence type="ECO:0000256" key="1">
    <source>
        <dbReference type="SAM" id="MobiDB-lite"/>
    </source>
</evidence>
<proteinExistence type="predicted"/>
<evidence type="ECO:0000313" key="2">
    <source>
        <dbReference type="EMBL" id="CAE7468581.1"/>
    </source>
</evidence>
<protein>
    <recommendedName>
        <fullName evidence="4">CCHC-type domain-containing protein</fullName>
    </recommendedName>
</protein>
<dbReference type="Proteomes" id="UP000649617">
    <property type="component" value="Unassembled WGS sequence"/>
</dbReference>
<keyword evidence="3" id="KW-1185">Reference proteome</keyword>
<dbReference type="AlphaFoldDB" id="A0A812S6L0"/>
<feature type="region of interest" description="Disordered" evidence="1">
    <location>
        <begin position="1"/>
        <end position="39"/>
    </location>
</feature>
<organism evidence="2 3">
    <name type="scientific">Symbiodinium pilosum</name>
    <name type="common">Dinoflagellate</name>
    <dbReference type="NCBI Taxonomy" id="2952"/>
    <lineage>
        <taxon>Eukaryota</taxon>
        <taxon>Sar</taxon>
        <taxon>Alveolata</taxon>
        <taxon>Dinophyceae</taxon>
        <taxon>Suessiales</taxon>
        <taxon>Symbiodiniaceae</taxon>
        <taxon>Symbiodinium</taxon>
    </lineage>
</organism>
<name>A0A812S6L0_SYMPI</name>
<dbReference type="Gene3D" id="2.40.70.10">
    <property type="entry name" value="Acid Proteases"/>
    <property type="match status" value="1"/>
</dbReference>
<sequence length="382" mass="41766">MVKDQKPHVPDKRTRSRRTSWQSVATQGRDISGPVAQQNSVGLPALGEAAASEVAPLQGSLEASGQAPAAGSDADGGDPWLQWYQTQGDHANSESGLDLEKSIIQSDIKFAEEMVLNEPMEWDQGYFENWDPSDIALFQEAGEKQKAVGLGQTTRLLVVRLRCGKGHATRDCPQKPPGESKKVLQAEAHSEFICFGEHMESSLYGDTEGEMSWHQEEGRMTTHEAMLKGYSVLDGGATRTMGSMVALEQAREASFEHQSQDNVAEVNLEDRPTFGFADSESATCQSTVLLQLPIADRNLKLRVHALDKGSVPVLLSIDTLKRLQAIVDYSRDEVIFGAIDPCKRVKLQTTVTGHQVLPLAQDFMVGAQQLQAPVRCLGIPIE</sequence>
<feature type="compositionally biased region" description="Basic and acidic residues" evidence="1">
    <location>
        <begin position="1"/>
        <end position="13"/>
    </location>
</feature>